<dbReference type="Proteomes" id="UP000198968">
    <property type="component" value="Unassembled WGS sequence"/>
</dbReference>
<accession>A0A1I5HRW0</accession>
<protein>
    <submittedName>
        <fullName evidence="1">Acetyltransferase (GNAT) family protein</fullName>
    </submittedName>
</protein>
<dbReference type="InterPro" id="IPR016181">
    <property type="entry name" value="Acyl_CoA_acyltransferase"/>
</dbReference>
<gene>
    <name evidence="1" type="ORF">SAMN05428971_4282</name>
</gene>
<evidence type="ECO:0000313" key="1">
    <source>
        <dbReference type="EMBL" id="SFO51064.1"/>
    </source>
</evidence>
<dbReference type="RefSeq" id="WP_090967108.1">
    <property type="nucleotide sequence ID" value="NZ_FOVG01000007.1"/>
</dbReference>
<name>A0A1I5HRW0_9GAMM</name>
<sequence length="303" mass="34081">MLDYMVSLYRTVPVSSDCLSDWIASWLAQQQTRCHDHHFSADFPWRETGLPQHTFLQRELTVNGQRYLTGPRYLGGDLSQPFIEIVARDGPIDYAVADAIMQAWQPLKPLQLRILLPASHPDIGSTDQLIFLSDPAALAVPHDEGISLVKAGRKDYSACIQAINHAYRASWHMLPHLRDQLMASSRQELREDIAGGHVLLIVWQGMVAGLMICVRRRLTFIEGFQIMDEVIMPAYQGRGLAARAQQRLLQQLHHHYGEKALLTGTILPGNTPSLRSAQNAGRRCVLKYQFFTPADLAPNLVIT</sequence>
<dbReference type="SUPFAM" id="SSF55729">
    <property type="entry name" value="Acyl-CoA N-acyltransferases (Nat)"/>
    <property type="match status" value="1"/>
</dbReference>
<dbReference type="AlphaFoldDB" id="A0A1I5HRW0"/>
<dbReference type="GO" id="GO:0016740">
    <property type="term" value="F:transferase activity"/>
    <property type="evidence" value="ECO:0007669"/>
    <property type="project" value="UniProtKB-KW"/>
</dbReference>
<dbReference type="Gene3D" id="3.40.630.30">
    <property type="match status" value="1"/>
</dbReference>
<dbReference type="OrthoDB" id="6548204at2"/>
<dbReference type="EMBL" id="FOVG01000007">
    <property type="protein sequence ID" value="SFO51064.1"/>
    <property type="molecule type" value="Genomic_DNA"/>
</dbReference>
<keyword evidence="1" id="KW-0808">Transferase</keyword>
<keyword evidence="2" id="KW-1185">Reference proteome</keyword>
<proteinExistence type="predicted"/>
<evidence type="ECO:0000313" key="2">
    <source>
        <dbReference type="Proteomes" id="UP000198968"/>
    </source>
</evidence>
<organism evidence="1 2">
    <name type="scientific">Candidatus Pantoea varia</name>
    <dbReference type="NCBI Taxonomy" id="1881036"/>
    <lineage>
        <taxon>Bacteria</taxon>
        <taxon>Pseudomonadati</taxon>
        <taxon>Pseudomonadota</taxon>
        <taxon>Gammaproteobacteria</taxon>
        <taxon>Enterobacterales</taxon>
        <taxon>Erwiniaceae</taxon>
        <taxon>Pantoea</taxon>
    </lineage>
</organism>
<reference evidence="2" key="1">
    <citation type="submission" date="2016-10" db="EMBL/GenBank/DDBJ databases">
        <authorList>
            <person name="Varghese N."/>
            <person name="Submissions S."/>
        </authorList>
    </citation>
    <scope>NUCLEOTIDE SEQUENCE [LARGE SCALE GENOMIC DNA]</scope>
    <source>
        <strain evidence="2">OV426</strain>
    </source>
</reference>